<dbReference type="OMA" id="RSFPQKM"/>
<dbReference type="InterPro" id="IPR011050">
    <property type="entry name" value="Pectin_lyase_fold/virulence"/>
</dbReference>
<dbReference type="InterPro" id="IPR019316">
    <property type="entry name" value="G8_domain"/>
</dbReference>
<dbReference type="CDD" id="cd00102">
    <property type="entry name" value="IPT"/>
    <property type="match status" value="1"/>
</dbReference>
<keyword evidence="13" id="KW-1185">Reference proteome</keyword>
<comment type="subcellular location">
    <subcellularLocation>
        <location evidence="2">Cell membrane</location>
    </subcellularLocation>
    <subcellularLocation>
        <location evidence="3">Cell projection</location>
    </subcellularLocation>
    <subcellularLocation>
        <location evidence="1">Membrane</location>
        <topology evidence="1">Single-pass membrane protein</topology>
    </subcellularLocation>
</comment>
<organism evidence="12 13">
    <name type="scientific">Eptatretus burgeri</name>
    <name type="common">Inshore hagfish</name>
    <dbReference type="NCBI Taxonomy" id="7764"/>
    <lineage>
        <taxon>Eukaryota</taxon>
        <taxon>Metazoa</taxon>
        <taxon>Chordata</taxon>
        <taxon>Craniata</taxon>
        <taxon>Vertebrata</taxon>
        <taxon>Cyclostomata</taxon>
        <taxon>Myxini</taxon>
        <taxon>Myxiniformes</taxon>
        <taxon>Myxinidae</taxon>
        <taxon>Eptatretinae</taxon>
        <taxon>Eptatretus</taxon>
    </lineage>
</organism>
<feature type="domain" description="G8" evidence="11">
    <location>
        <begin position="1644"/>
        <end position="1764"/>
    </location>
</feature>
<dbReference type="PANTHER" id="PTHR46769:SF2">
    <property type="entry name" value="FIBROCYSTIN-L ISOFORM 2 PRECURSOR-RELATED"/>
    <property type="match status" value="1"/>
</dbReference>
<evidence type="ECO:0000259" key="11">
    <source>
        <dbReference type="PROSITE" id="PS51484"/>
    </source>
</evidence>
<keyword evidence="9" id="KW-0325">Glycoprotein</keyword>
<dbReference type="Pfam" id="PF10162">
    <property type="entry name" value="G8"/>
    <property type="match status" value="2"/>
</dbReference>
<dbReference type="Gene3D" id="2.60.40.10">
    <property type="entry name" value="Immunoglobulins"/>
    <property type="match status" value="11"/>
</dbReference>
<evidence type="ECO:0000256" key="5">
    <source>
        <dbReference type="ARBA" id="ARBA00022692"/>
    </source>
</evidence>
<evidence type="ECO:0000256" key="2">
    <source>
        <dbReference type="ARBA" id="ARBA00004236"/>
    </source>
</evidence>
<dbReference type="GO" id="GO:0005886">
    <property type="term" value="C:plasma membrane"/>
    <property type="evidence" value="ECO:0007669"/>
    <property type="project" value="UniProtKB-SubCell"/>
</dbReference>
<keyword evidence="5" id="KW-0812">Transmembrane</keyword>
<evidence type="ECO:0000256" key="10">
    <source>
        <dbReference type="ARBA" id="ARBA00023273"/>
    </source>
</evidence>
<dbReference type="PROSITE" id="PS51484">
    <property type="entry name" value="G8"/>
    <property type="match status" value="2"/>
</dbReference>
<evidence type="ECO:0000256" key="8">
    <source>
        <dbReference type="ARBA" id="ARBA00023136"/>
    </source>
</evidence>
<dbReference type="FunFam" id="2.160.20.10:FF:000070">
    <property type="entry name" value="PKHD1 like 1"/>
    <property type="match status" value="1"/>
</dbReference>
<dbReference type="Gene3D" id="2.160.20.10">
    <property type="entry name" value="Single-stranded right-handed beta-helix, Pectin lyase-like"/>
    <property type="match status" value="1"/>
</dbReference>
<dbReference type="SMART" id="SM00710">
    <property type="entry name" value="PbH1"/>
    <property type="match status" value="8"/>
</dbReference>
<dbReference type="Pfam" id="PF24606">
    <property type="entry name" value="CEMIP_beta-hel"/>
    <property type="match status" value="1"/>
</dbReference>
<dbReference type="PANTHER" id="PTHR46769">
    <property type="entry name" value="POLYCYSTIC KIDNEY AND HEPATIC DISEASE 1 (AUTOSOMAL RECESSIVE)-LIKE 1"/>
    <property type="match status" value="1"/>
</dbReference>
<evidence type="ECO:0000256" key="1">
    <source>
        <dbReference type="ARBA" id="ARBA00004167"/>
    </source>
</evidence>
<dbReference type="InterPro" id="IPR006626">
    <property type="entry name" value="PbH1"/>
</dbReference>
<dbReference type="Pfam" id="PF01833">
    <property type="entry name" value="TIG"/>
    <property type="match status" value="11"/>
</dbReference>
<dbReference type="SMART" id="SM00429">
    <property type="entry name" value="IPT"/>
    <property type="match status" value="11"/>
</dbReference>
<keyword evidence="7" id="KW-1133">Transmembrane helix</keyword>
<evidence type="ECO:0000256" key="4">
    <source>
        <dbReference type="ARBA" id="ARBA00022475"/>
    </source>
</evidence>
<dbReference type="SUPFAM" id="SSF81296">
    <property type="entry name" value="E set domains"/>
    <property type="match status" value="11"/>
</dbReference>
<keyword evidence="8" id="KW-0472">Membrane</keyword>
<dbReference type="InterPro" id="IPR012334">
    <property type="entry name" value="Pectin_lyas_fold"/>
</dbReference>
<protein>
    <submittedName>
        <fullName evidence="12">Polycystic kidney and hepatic disease 1 (autosomal recessive)-like 1</fullName>
    </submittedName>
</protein>
<evidence type="ECO:0000313" key="12">
    <source>
        <dbReference type="Ensembl" id="ENSEBUP00000000187.1"/>
    </source>
</evidence>
<evidence type="ECO:0000256" key="7">
    <source>
        <dbReference type="ARBA" id="ARBA00022989"/>
    </source>
</evidence>
<keyword evidence="10" id="KW-0966">Cell projection</keyword>
<dbReference type="Proteomes" id="UP000694388">
    <property type="component" value="Unplaced"/>
</dbReference>
<keyword evidence="6" id="KW-0732">Signal</keyword>
<keyword evidence="4" id="KW-1003">Cell membrane</keyword>
<accession>A0A8C4N7L8</accession>
<evidence type="ECO:0000256" key="3">
    <source>
        <dbReference type="ARBA" id="ARBA00004316"/>
    </source>
</evidence>
<dbReference type="SUPFAM" id="SSF51126">
    <property type="entry name" value="Pectin lyase-like"/>
    <property type="match status" value="2"/>
</dbReference>
<dbReference type="InterPro" id="IPR013783">
    <property type="entry name" value="Ig-like_fold"/>
</dbReference>
<dbReference type="GeneTree" id="ENSGT00940000157594"/>
<evidence type="ECO:0000256" key="9">
    <source>
        <dbReference type="ARBA" id="ARBA00023180"/>
    </source>
</evidence>
<name>A0A8C4N7L8_EPTBU</name>
<dbReference type="InterPro" id="IPR052387">
    <property type="entry name" value="Fibrocystin"/>
</dbReference>
<dbReference type="InterPro" id="IPR055401">
    <property type="entry name" value="CEMIP_beta-hel_dom"/>
</dbReference>
<dbReference type="InterPro" id="IPR002909">
    <property type="entry name" value="IPT_dom"/>
</dbReference>
<evidence type="ECO:0000313" key="13">
    <source>
        <dbReference type="Proteomes" id="UP000694388"/>
    </source>
</evidence>
<dbReference type="Ensembl" id="ENSEBUT00000000476.1">
    <property type="protein sequence ID" value="ENSEBUP00000000187.1"/>
    <property type="gene ID" value="ENSEBUG00000000420.1"/>
</dbReference>
<dbReference type="SMART" id="SM01225">
    <property type="entry name" value="G8"/>
    <property type="match status" value="2"/>
</dbReference>
<dbReference type="CDD" id="cd00603">
    <property type="entry name" value="IPT_PCSR"/>
    <property type="match status" value="9"/>
</dbReference>
<reference evidence="12" key="1">
    <citation type="submission" date="2025-08" db="UniProtKB">
        <authorList>
            <consortium name="Ensembl"/>
        </authorList>
    </citation>
    <scope>IDENTIFICATION</scope>
</reference>
<reference evidence="12" key="2">
    <citation type="submission" date="2025-09" db="UniProtKB">
        <authorList>
            <consortium name="Ensembl"/>
        </authorList>
    </citation>
    <scope>IDENTIFICATION</scope>
</reference>
<evidence type="ECO:0000256" key="6">
    <source>
        <dbReference type="ARBA" id="ARBA00022729"/>
    </source>
</evidence>
<proteinExistence type="predicted"/>
<sequence>MYLGLLPADASAQQVQAAISALPGIHTAEVLVKRQALPSGFLYQVTFISKLGDYDLLSYEVAPQSNLTLHVTETKKGVPSLEFFSLCWDGRLSTPLPARATANQVLLALEELQRSWCPPDVSSHTEGSHVVFFQDYEVSTSLVSGKDRGKRTDKGEAFCGSFSLHRPSVLFAAGDHALGKDPYKPIKLAIHRQLCFAHKGDIAASVGLTLSWIWSDGSTANQYRIFSVPLRHGQGWQYSCVDLLAAVLAEPQFAGGSAFTVKRINLLPGDHGGDFYVDTVYIGRRPSTSNPADSLAQRLPAIHPGGMLKWTFGVTSIPGNSTTAAMPSFNITITPQECDHDLPLISIAFSQAVRSSATEAEHRAPSWPAGVTVLVERLQAASPPISGSFDVEMHDQVIRGLPWNILADDLREELEAVPKLGRVQVERTGTCFGYTWKVKWLESGGDQPALQVNGSGLQGQGVNARIHVHQDGGVFIRHIRGDLLRTPHFTPQVEVFINGVPSRCVENCSFSWHENETPRISYTSPGSGSGWEGTMLKIRGLRLKVEPEIPRVTIGDVLCAVVNASDAEISCRVGMGAAGILPINIMVPPLGRARSMTTHTFSFTMAISNISPAKGPSTGGSMLTLTGHGFCPNIMIRIGTGKCVVRMVNLTTVFCITPAALTGEATIVNATARCGNISTKSASSFKFIPVIPATIISVSPRKSSVAGGGNLTLMGVGFGEDGAVTVGDAACPVLVWSNESVICQLPSLPPGLHVAHLSIGLNGYAKTAIGLETSVEYVLVVKDMRPHLGSLCGGTRLIFTGEGFNNNPADTIVTIGTLQCDVKNSSWSQVECDTPDLTQEHIVTNWGSHPGFGEGYAWSPAHLSLFVGDTVTWKWRSPPFNSALRFRIYSVTHASSLSYNGGHLYSSDSGTPTGNYSYRCNSSGIFYYTSGLLNPAYPQLHLSGVLFVSLRPAHLATPRVTHAGHVARMHYIEPDISPGTVTSNVSRTAAKREARGDCTVTVQQGDCPLFSVPTGGYSFLFAACASPLITEISPVRGNGETLITVSGSLFASKSCSNQVSVGGYPCEVVSSTPTFISCRLDPMTSMPIGKPLPVAVHVSNLGHALSSHQHNFIYTPWFTSVMPQHGSLLGGTQVVIDGGGFSEGSSNILVTFGGVPCTISSLSSNRLKCLTSPSVGLVGVVSIKVAGLEATCVGENCTFTFTAAATPTISHVSPSNISSFPVQLDISGRNFGKDHSGAMVMVGIVPCSPNSVFNSVISCKLPRLPAGPHLVTVTLAVQGRADGEVTVHSIPEAQLSPAVGSVHGGTRLVIHGNGFFVGMTQVMMNDKACRILSVSSAEVTCETPANPAGIAKVIISVGKVNYPDLTFSYSLLATPTILNISPTSGWLDSILTIYGSEFGKTPTDVAVMVGSSPCIVSELNGTMLRCRTGEHPAGSYPIVVVNKHRGTSNTNVHFVYKLRVVNITPTEGSFGGGQILVVQGEGFDQQRSSVLVCDMPCMLQQNHTSYVQLHCLVPPCNGSDAQQVCDVKVVTGTEFQLLPRAYTYLESLTAVATSIHPLRGGTAGGTYLTIQGYGFRISPDALFVTIAGIECPVNYVEESKVVCITRSANATFSAPVVLRLADQGLARAENLAEFSYVDVWSSPYTWGGRPPPEAGSLAVVGSGQTVLLDINTPVLKMLLIQGGKLLFDEQDIELQAENILVTDGGTLQVGTEEEPFQHKAIITLHGHLRTPELPIYGAKTLAVREGLLDLHGTAVPVTWTRLARTARAGSRKLHLELPVTWHAGDEVVIASTGDRHSQKENEQKTIASVSSDGRTLTLRKPLMYEHVSEEEKLPNGRLFEARAEVGLLTRNVVVRGSDNDAWSKIVKPCPEGFNTGEFATQTCFQGRFGEEMGSDQFGGCIMFHAPKPSLGLAIGRIEHVEIYHAGQAFRLGRYPIHWHLMGDVAHRSYVRGCSLHHTYNRAVTVHNTHNLTVERNVLFNIMGGALFIEDGAERDNVLEYNLAVFVRQSTSLLNDDVTPAAIWVTNPDNVIRHNAAAGGTHFGYWYRMNKHPDGPSFDPNVCQQRLPLGEFRNNSAHSLGWFGLWIFEHYYPMRSGACNVRRHPEPAHFHSLTAWHCEKGAEWVNGGALQFHDFVVVANEAAGVEAKRVLSGYVEGWGEDGGALFSGLTVVGHLPQLASKTCTSHGLVLPFSDGLSVSNVHFVNFDQVGCAAIGVTSIAGVCVDRCGGWAQRFSKIGFSNVKLKVIFRWKHEAVFYDLDGSLTGQSGSTVLPQSEFLDPARCSVLVEWSGGVPGAVCEPGMRFHRLAFHKVNPSSLQGKNVLLSSPHGVSVVPFLRKRLTHESGWMALLPSRETYRWAFEDAQHLVNISYSATFYGLKREDFIIIRHDLAQSPDRILVTGQPRNASALPLSFPVNSNGDWYLNHSTNSIYYIVTGNDSSPRRQLDPGSIDPNERDQSVKLQVQRCFYRTCQPPAAPSPQPPSSSGRPSSYDLWSNNTFWKHSQENRNKTPAEGEDVIVPAGCWLVMDIRPPTLNKLIVFGVLEIADDIWNDGDKPVELRVTYLFIQGGRLVVGYENDPFDGEAIIFLEGNHHTQDWLLPGGGNLGSKAIGVFGGLDMHGRNVSEYRAKLARTARAGSSLLYLDKPVGWQAGDEIVVSTTSYDAWQTETVRIKTVSTYGLILTLDNPLNHTHIGEKHSLPDEAQVYTLAADVGLLSRGLRIVGAEQPDWEREAFGARVLVGSFWHGDSKYQGYARISNVEFHYSGQEGYRDASDPRFSISFLGLEKIVVDGVRYIRGCSFHHGFAPAIGIFDTDGVIVEDNVIHHTVGEGVRVEFASTKLLRNLVTLTIWPGSFQDREEIDSYNLWPASIQVNEAFNVVLQGNIVAGFERIGFRIDGEPCSGKGSTELAWRENEAHGGLYGVYMNGDGLPGCSLVREFLLWRCWDYGIYLQVPGSVMLSNVSLIDNGMAIMTIVYGPPAISHHHSSKEVSIRDSVIVGSSPGFNCSDQLTNTDPNIRISRIHRSPRPPQGGRSGICWPTFSSAHNGAPAKPHAGLMSYNAISGVMYVSDTILTGFGEICSGQRDIAFMTNPLNEDLQHPIHVQRLRWHGTSDRNKVFIHRPSLSKVNPSDCVDMDCDAKKKTMMQDIDGSWLGRQGAVIPQAEFEWDGDPRHGVGDYRLPIASLMGTEGERLPINKVAPHKGIVRDSSCKLQDSWQAWQCHRLKYLMLVIESMDPDSETRRLSPVAVISNGYADLINGPQDHGWCSGYTCQRRLSLFHAIVANKVPCSVYFSSSSPQHLRLMLLNVRSTQGTRVAIYYPTPQRLDVYVGHQLVAPTNAAWNDKGTEYTLSEPTTSSEFLPQIDSAHGTNYFDPPTQLLFTSVRGSMPLEICISPTLFVSFSLPAISIKEFYGSHLLRNLAAFLRVPPEKVHVVKAVPEGKVRRHRREVIAKGIQVSIQVTEPPALDLNIISSNGELS</sequence>
<dbReference type="GO" id="GO:0042995">
    <property type="term" value="C:cell projection"/>
    <property type="evidence" value="ECO:0007669"/>
    <property type="project" value="UniProtKB-SubCell"/>
</dbReference>
<feature type="domain" description="G8" evidence="11">
    <location>
        <begin position="2497"/>
        <end position="2631"/>
    </location>
</feature>
<dbReference type="InterPro" id="IPR014756">
    <property type="entry name" value="Ig_E-set"/>
</dbReference>